<dbReference type="OrthoDB" id="1095560at2"/>
<dbReference type="Proteomes" id="UP000092631">
    <property type="component" value="Chromosome"/>
</dbReference>
<dbReference type="AlphaFoldDB" id="A0A1C7GZ22"/>
<feature type="transmembrane region" description="Helical" evidence="1">
    <location>
        <begin position="46"/>
        <end position="68"/>
    </location>
</feature>
<dbReference type="KEGG" id="bcae:A4V03_04685"/>
<evidence type="ECO:0000313" key="2">
    <source>
        <dbReference type="EMBL" id="ANU56956.1"/>
    </source>
</evidence>
<protein>
    <submittedName>
        <fullName evidence="2">Uncharacterized protein</fullName>
    </submittedName>
</protein>
<dbReference type="STRING" id="1796613.A4V03_04685"/>
<proteinExistence type="predicted"/>
<dbReference type="RefSeq" id="WP_024988653.1">
    <property type="nucleotide sequence ID" value="NZ_CAPDLJ010000101.1"/>
</dbReference>
<organism evidence="2 3">
    <name type="scientific">Bacteroides caecimuris</name>
    <dbReference type="NCBI Taxonomy" id="1796613"/>
    <lineage>
        <taxon>Bacteria</taxon>
        <taxon>Pseudomonadati</taxon>
        <taxon>Bacteroidota</taxon>
        <taxon>Bacteroidia</taxon>
        <taxon>Bacteroidales</taxon>
        <taxon>Bacteroidaceae</taxon>
        <taxon>Bacteroides</taxon>
    </lineage>
</organism>
<reference evidence="3" key="1">
    <citation type="submission" date="2016-04" db="EMBL/GenBank/DDBJ databases">
        <title>Complete Genome Sequences of Twelve Strains of a Stable Defined Moderately Diverse Mouse Microbiota 2 (sDMDMm2).</title>
        <authorList>
            <person name="Uchimura Y."/>
            <person name="Wyss M."/>
            <person name="Brugiroux S."/>
            <person name="Limenitakis J.P."/>
            <person name="Stecher B."/>
            <person name="McCoy K.D."/>
            <person name="Macpherson A.J."/>
        </authorList>
    </citation>
    <scope>NUCLEOTIDE SEQUENCE [LARGE SCALE GENOMIC DNA]</scope>
    <source>
        <strain evidence="3">I48</strain>
    </source>
</reference>
<gene>
    <name evidence="2" type="ORF">A4V03_04685</name>
</gene>
<keyword evidence="1" id="KW-0812">Transmembrane</keyword>
<accession>A0A1C7GZ22</accession>
<keyword evidence="1" id="KW-0472">Membrane</keyword>
<dbReference type="GeneID" id="82186425"/>
<keyword evidence="1" id="KW-1133">Transmembrane helix</keyword>
<sequence>MKKEFDFDDIGKRTPYRTPDGFFEDMQRKVMERAGVKQQRKSPMKLIISTVVAIAAMLTGLLFVPSFYRADDVKPSSSNVLAVERNNATDQVDKWIKELSDEELEELVSFSENDIFLY</sequence>
<name>A0A1C7GZ22_9BACE</name>
<dbReference type="EMBL" id="CP015401">
    <property type="protein sequence ID" value="ANU56956.1"/>
    <property type="molecule type" value="Genomic_DNA"/>
</dbReference>
<evidence type="ECO:0000313" key="3">
    <source>
        <dbReference type="Proteomes" id="UP000092631"/>
    </source>
</evidence>
<evidence type="ECO:0000256" key="1">
    <source>
        <dbReference type="SAM" id="Phobius"/>
    </source>
</evidence>
<keyword evidence="3" id="KW-1185">Reference proteome</keyword>